<evidence type="ECO:0000256" key="6">
    <source>
        <dbReference type="ARBA" id="ARBA00022430"/>
    </source>
</evidence>
<comment type="pathway">
    <text evidence="3 14 15">Amino-acid biosynthesis; L-leucine biosynthesis; L-leucine from 3-methyl-2-oxobutanoate: step 3/4.</text>
</comment>
<reference evidence="17 18" key="1">
    <citation type="journal article" date="2012" name="BMC Genomics">
        <title>Comparative genomics of the classical Bordetella subspecies: the evolution and exchange of virulence-associated diversity amongst closely related pathogens.</title>
        <authorList>
            <person name="Park J."/>
            <person name="Zhang Y."/>
            <person name="Buboltz A.M."/>
            <person name="Zhang X."/>
            <person name="Schuster S.C."/>
            <person name="Ahuja U."/>
            <person name="Liu M."/>
            <person name="Miller J.F."/>
            <person name="Sebaihia M."/>
            <person name="Bentley S.D."/>
            <person name="Parkhill J."/>
            <person name="Harvill E.T."/>
        </authorList>
    </citation>
    <scope>NUCLEOTIDE SEQUENCE [LARGE SCALE GENOMIC DNA]</scope>
    <source>
        <strain evidence="17 18">253</strain>
    </source>
</reference>
<evidence type="ECO:0000256" key="1">
    <source>
        <dbReference type="ARBA" id="ARBA00000624"/>
    </source>
</evidence>
<keyword evidence="9 14" id="KW-0460">Magnesium</keyword>
<name>A0A0C6P3F9_BORBO</name>
<keyword evidence="14" id="KW-0963">Cytoplasm</keyword>
<evidence type="ECO:0000256" key="15">
    <source>
        <dbReference type="RuleBase" id="RU004445"/>
    </source>
</evidence>
<feature type="binding site" evidence="14">
    <location>
        <position position="255"/>
    </location>
    <ligand>
        <name>Mg(2+)</name>
        <dbReference type="ChEBI" id="CHEBI:18420"/>
    </ligand>
</feature>
<dbReference type="Pfam" id="PF00180">
    <property type="entry name" value="Iso_dh"/>
    <property type="match status" value="1"/>
</dbReference>
<dbReference type="GO" id="GO:0051287">
    <property type="term" value="F:NAD binding"/>
    <property type="evidence" value="ECO:0007669"/>
    <property type="project" value="InterPro"/>
</dbReference>
<proteinExistence type="inferred from homology"/>
<dbReference type="SUPFAM" id="SSF53659">
    <property type="entry name" value="Isocitrate/Isopropylmalate dehydrogenase-like"/>
    <property type="match status" value="1"/>
</dbReference>
<keyword evidence="12 14" id="KW-0464">Manganese</keyword>
<gene>
    <name evidence="14 17" type="primary">leuB</name>
    <name evidence="17" type="ORF">BN112_2429</name>
</gene>
<evidence type="ECO:0000313" key="18">
    <source>
        <dbReference type="Proteomes" id="UP000007564"/>
    </source>
</evidence>
<dbReference type="Gene3D" id="3.40.718.10">
    <property type="entry name" value="Isopropylmalate Dehydrogenase"/>
    <property type="match status" value="1"/>
</dbReference>
<sequence>MSEQNRLLLIGGDGVGAEVVHEAGRIAQWFAARRGLPLSIGQAAFGVEVLNRTGRIMTDDTLAQIRAADAVLFGAIGGPEYDRLPLEQVREEGLLRIRRELGLYANLRPVRYWPALAELCPFVPERVEKVDMMIVRELAGGIYYASPRGIAQAADGRRVGTNTQRYDDLEIRRIARVAFELARARGGRVCSVDKSNVLESGLLWREEVQACRDAEYPDVELEHILVDNCALQLCLRPARFDVLLADNLFGDILSDAAGAVAGSLGMLPSASFGAEDGGRRRGFYEPVHGSAPDIAGQGIANPLGAILSLALALRWTFRQPAEADLLERAVERALAGGARTLDLLAGAAAPALSTRAMADAVLQALETLAA</sequence>
<evidence type="ECO:0000256" key="8">
    <source>
        <dbReference type="ARBA" id="ARBA00022723"/>
    </source>
</evidence>
<evidence type="ECO:0000256" key="3">
    <source>
        <dbReference type="ARBA" id="ARBA00004762"/>
    </source>
</evidence>
<keyword evidence="10 14" id="KW-0560">Oxidoreductase</keyword>
<feature type="binding site" evidence="14">
    <location>
        <position position="251"/>
    </location>
    <ligand>
        <name>Mg(2+)</name>
        <dbReference type="ChEBI" id="CHEBI:18420"/>
    </ligand>
</feature>
<dbReference type="Proteomes" id="UP000007564">
    <property type="component" value="Chromosome"/>
</dbReference>
<dbReference type="SMART" id="SM01329">
    <property type="entry name" value="Iso_dh"/>
    <property type="match status" value="1"/>
</dbReference>
<feature type="domain" description="Isopropylmalate dehydrogenase-like" evidence="16">
    <location>
        <begin position="6"/>
        <end position="361"/>
    </location>
</feature>
<dbReference type="GO" id="GO:0005829">
    <property type="term" value="C:cytosol"/>
    <property type="evidence" value="ECO:0007669"/>
    <property type="project" value="TreeGrafter"/>
</dbReference>
<dbReference type="RefSeq" id="WP_015064443.1">
    <property type="nucleotide sequence ID" value="NC_019382.1"/>
</dbReference>
<keyword evidence="8 14" id="KW-0479">Metal-binding</keyword>
<dbReference type="UniPathway" id="UPA00048">
    <property type="reaction ID" value="UER00072"/>
</dbReference>
<dbReference type="InterPro" id="IPR004429">
    <property type="entry name" value="Isopropylmalate_DH"/>
</dbReference>
<feature type="binding site" evidence="14">
    <location>
        <begin position="289"/>
        <end position="301"/>
    </location>
    <ligand>
        <name>NAD(+)</name>
        <dbReference type="ChEBI" id="CHEBI:57540"/>
    </ligand>
</feature>
<dbReference type="PANTHER" id="PTHR42979:SF1">
    <property type="entry name" value="3-ISOPROPYLMALATE DEHYDROGENASE"/>
    <property type="match status" value="1"/>
</dbReference>
<dbReference type="InterPro" id="IPR024084">
    <property type="entry name" value="IsoPropMal-DH-like_dom"/>
</dbReference>
<dbReference type="KEGG" id="bbh:BN112_2429"/>
<dbReference type="HAMAP" id="MF_01033">
    <property type="entry name" value="LeuB_type1"/>
    <property type="match status" value="1"/>
</dbReference>
<evidence type="ECO:0000256" key="10">
    <source>
        <dbReference type="ARBA" id="ARBA00023002"/>
    </source>
</evidence>
<dbReference type="EMBL" id="HE965806">
    <property type="protein sequence ID" value="CCJ54346.1"/>
    <property type="molecule type" value="Genomic_DNA"/>
</dbReference>
<dbReference type="OrthoDB" id="8688904at2"/>
<keyword evidence="6 14" id="KW-0432">Leucine biosynthesis</keyword>
<evidence type="ECO:0000256" key="12">
    <source>
        <dbReference type="ARBA" id="ARBA00023211"/>
    </source>
</evidence>
<evidence type="ECO:0000259" key="16">
    <source>
        <dbReference type="SMART" id="SM01329"/>
    </source>
</evidence>
<comment type="cofactor">
    <cofactor evidence="14 15">
        <name>Mg(2+)</name>
        <dbReference type="ChEBI" id="CHEBI:18420"/>
    </cofactor>
    <cofactor evidence="14 15">
        <name>Mn(2+)</name>
        <dbReference type="ChEBI" id="CHEBI:29035"/>
    </cofactor>
    <text evidence="14 15">Binds 1 Mg(2+) or Mn(2+) ion per subunit.</text>
</comment>
<comment type="cofactor">
    <cofactor evidence="2">
        <name>Mn(2+)</name>
        <dbReference type="ChEBI" id="CHEBI:29035"/>
    </cofactor>
</comment>
<comment type="subcellular location">
    <subcellularLocation>
        <location evidence="14">Cytoplasm</location>
    </subcellularLocation>
</comment>
<organism evidence="17 18">
    <name type="scientific">Bordetella bronchiseptica 253</name>
    <dbReference type="NCBI Taxonomy" id="568707"/>
    <lineage>
        <taxon>Bacteria</taxon>
        <taxon>Pseudomonadati</taxon>
        <taxon>Pseudomonadota</taxon>
        <taxon>Betaproteobacteria</taxon>
        <taxon>Burkholderiales</taxon>
        <taxon>Alcaligenaceae</taxon>
        <taxon>Bordetella</taxon>
    </lineage>
</organism>
<keyword evidence="7 14" id="KW-0028">Amino-acid biosynthesis</keyword>
<dbReference type="EC" id="1.1.1.85" evidence="14"/>
<feature type="site" description="Important for catalysis" evidence="14">
    <location>
        <position position="143"/>
    </location>
</feature>
<feature type="binding site" evidence="14">
    <location>
        <position position="227"/>
    </location>
    <ligand>
        <name>substrate</name>
    </ligand>
</feature>
<dbReference type="GO" id="GO:0000287">
    <property type="term" value="F:magnesium ion binding"/>
    <property type="evidence" value="ECO:0007669"/>
    <property type="project" value="InterPro"/>
</dbReference>
<evidence type="ECO:0000256" key="14">
    <source>
        <dbReference type="HAMAP-Rule" id="MF_01033"/>
    </source>
</evidence>
<comment type="catalytic activity">
    <reaction evidence="1 14 15">
        <text>(2R,3S)-3-isopropylmalate + NAD(+) = 4-methyl-2-oxopentanoate + CO2 + NADH</text>
        <dbReference type="Rhea" id="RHEA:32271"/>
        <dbReference type="ChEBI" id="CHEBI:16526"/>
        <dbReference type="ChEBI" id="CHEBI:17865"/>
        <dbReference type="ChEBI" id="CHEBI:35121"/>
        <dbReference type="ChEBI" id="CHEBI:57540"/>
        <dbReference type="ChEBI" id="CHEBI:57945"/>
        <dbReference type="EC" id="1.1.1.85"/>
    </reaction>
</comment>
<dbReference type="PANTHER" id="PTHR42979">
    <property type="entry name" value="3-ISOPROPYLMALATE DEHYDROGENASE"/>
    <property type="match status" value="1"/>
</dbReference>
<comment type="function">
    <text evidence="14 15">Catalyzes the oxidation of 3-carboxy-2-hydroxy-4-methylpentanoate (3-isopropylmalate) to 3-carboxy-4-methyl-2-oxopentanoate. The product decarboxylates to 4-methyl-2 oxopentanoate.</text>
</comment>
<dbReference type="PROSITE" id="PS00470">
    <property type="entry name" value="IDH_IMDH"/>
    <property type="match status" value="1"/>
</dbReference>
<dbReference type="InterPro" id="IPR019818">
    <property type="entry name" value="IsoCit/isopropylmalate_DH_CS"/>
</dbReference>
<evidence type="ECO:0000256" key="2">
    <source>
        <dbReference type="ARBA" id="ARBA00001936"/>
    </source>
</evidence>
<dbReference type="FunFam" id="3.40.718.10:FF:000006">
    <property type="entry name" value="3-isopropylmalate dehydrogenase"/>
    <property type="match status" value="1"/>
</dbReference>
<dbReference type="AlphaFoldDB" id="A0A0C6P3F9"/>
<feature type="binding site" evidence="14">
    <location>
        <position position="227"/>
    </location>
    <ligand>
        <name>Mg(2+)</name>
        <dbReference type="ChEBI" id="CHEBI:18420"/>
    </ligand>
</feature>
<evidence type="ECO:0000256" key="13">
    <source>
        <dbReference type="ARBA" id="ARBA00023304"/>
    </source>
</evidence>
<keyword evidence="13 14" id="KW-0100">Branched-chain amino acid biosynthesis</keyword>
<evidence type="ECO:0000256" key="11">
    <source>
        <dbReference type="ARBA" id="ARBA00023027"/>
    </source>
</evidence>
<keyword evidence="11 14" id="KW-0520">NAD</keyword>
<feature type="binding site" evidence="14">
    <location>
        <position position="108"/>
    </location>
    <ligand>
        <name>substrate</name>
    </ligand>
</feature>
<comment type="similarity">
    <text evidence="4 14">Belongs to the isocitrate and isopropylmalate dehydrogenases family. LeuB type 1 subfamily.</text>
</comment>
<feature type="binding site" evidence="14">
    <location>
        <position position="136"/>
    </location>
    <ligand>
        <name>substrate</name>
    </ligand>
</feature>
<evidence type="ECO:0000256" key="5">
    <source>
        <dbReference type="ARBA" id="ARBA00011738"/>
    </source>
</evidence>
<dbReference type="NCBIfam" id="TIGR00169">
    <property type="entry name" value="leuB"/>
    <property type="match status" value="1"/>
</dbReference>
<feature type="site" description="Important for catalysis" evidence="14">
    <location>
        <position position="194"/>
    </location>
</feature>
<dbReference type="GO" id="GO:0003862">
    <property type="term" value="F:3-isopropylmalate dehydrogenase activity"/>
    <property type="evidence" value="ECO:0007669"/>
    <property type="project" value="UniProtKB-UniRule"/>
</dbReference>
<evidence type="ECO:0000256" key="7">
    <source>
        <dbReference type="ARBA" id="ARBA00022605"/>
    </source>
</evidence>
<evidence type="ECO:0000313" key="17">
    <source>
        <dbReference type="EMBL" id="CCJ54346.1"/>
    </source>
</evidence>
<evidence type="ECO:0000256" key="9">
    <source>
        <dbReference type="ARBA" id="ARBA00022842"/>
    </source>
</evidence>
<dbReference type="HOGENOM" id="CLU_031953_0_3_4"/>
<comment type="caution">
    <text evidence="14">Lacks conserved residue(s) required for the propagation of feature annotation.</text>
</comment>
<protein>
    <recommendedName>
        <fullName evidence="14">3-isopropylmalate dehydrogenase</fullName>
        <ecNumber evidence="14">1.1.1.85</ecNumber>
    </recommendedName>
    <alternativeName>
        <fullName evidence="14">3-IPM-DH</fullName>
    </alternativeName>
    <alternativeName>
        <fullName evidence="14">Beta-IPM dehydrogenase</fullName>
        <shortName evidence="14">IMDH</shortName>
    </alternativeName>
</protein>
<accession>A0A0C6P3F9</accession>
<comment type="subunit">
    <text evidence="5 14 15">Homodimer.</text>
</comment>
<dbReference type="GO" id="GO:0009098">
    <property type="term" value="P:L-leucine biosynthetic process"/>
    <property type="evidence" value="ECO:0007669"/>
    <property type="project" value="UniProtKB-UniRule"/>
</dbReference>
<evidence type="ECO:0000256" key="4">
    <source>
        <dbReference type="ARBA" id="ARBA00008319"/>
    </source>
</evidence>
<feature type="binding site" evidence="14">
    <location>
        <position position="98"/>
    </location>
    <ligand>
        <name>substrate</name>
    </ligand>
</feature>